<reference evidence="7 8" key="2">
    <citation type="journal article" date="2017" name="Genome Biol.">
        <title>New reference genome sequences of hot pepper reveal the massive evolution of plant disease-resistance genes by retroduplication.</title>
        <authorList>
            <person name="Kim S."/>
            <person name="Park J."/>
            <person name="Yeom S.I."/>
            <person name="Kim Y.M."/>
            <person name="Seo E."/>
            <person name="Kim K.T."/>
            <person name="Kim M.S."/>
            <person name="Lee J.M."/>
            <person name="Cheong K."/>
            <person name="Shin H.S."/>
            <person name="Kim S.B."/>
            <person name="Han K."/>
            <person name="Lee J."/>
            <person name="Park M."/>
            <person name="Lee H.A."/>
            <person name="Lee H.Y."/>
            <person name="Lee Y."/>
            <person name="Oh S."/>
            <person name="Lee J.H."/>
            <person name="Choi E."/>
            <person name="Choi E."/>
            <person name="Lee S.E."/>
            <person name="Jeon J."/>
            <person name="Kim H."/>
            <person name="Choi G."/>
            <person name="Song H."/>
            <person name="Lee J."/>
            <person name="Lee S.C."/>
            <person name="Kwon J.K."/>
            <person name="Lee H.Y."/>
            <person name="Koo N."/>
            <person name="Hong Y."/>
            <person name="Kim R.W."/>
            <person name="Kang W.H."/>
            <person name="Huh J.H."/>
            <person name="Kang B.C."/>
            <person name="Yang T.J."/>
            <person name="Lee Y.H."/>
            <person name="Bennetzen J.L."/>
            <person name="Choi D."/>
        </authorList>
    </citation>
    <scope>NUCLEOTIDE SEQUENCE [LARGE SCALE GENOMIC DNA]</scope>
    <source>
        <strain evidence="8">cv. CM334</strain>
    </source>
</reference>
<dbReference type="Gramene" id="PHT68045">
    <property type="protein sequence ID" value="PHT68045"/>
    <property type="gene ID" value="T459_27532"/>
</dbReference>
<evidence type="ECO:0000256" key="3">
    <source>
        <dbReference type="ARBA" id="ARBA00023163"/>
    </source>
</evidence>
<comment type="caution">
    <text evidence="7">The sequence shown here is derived from an EMBL/GenBank/DDBJ whole genome shotgun (WGS) entry which is preliminary data.</text>
</comment>
<evidence type="ECO:0000256" key="2">
    <source>
        <dbReference type="ARBA" id="ARBA00023015"/>
    </source>
</evidence>
<dbReference type="InterPro" id="IPR000555">
    <property type="entry name" value="JAMM/MPN+_dom"/>
</dbReference>
<evidence type="ECO:0000256" key="5">
    <source>
        <dbReference type="SAM" id="MobiDB-lite"/>
    </source>
</evidence>
<dbReference type="Pfam" id="PF01398">
    <property type="entry name" value="JAB"/>
    <property type="match status" value="1"/>
</dbReference>
<dbReference type="InterPro" id="IPR037518">
    <property type="entry name" value="MPN"/>
</dbReference>
<dbReference type="GO" id="GO:0003712">
    <property type="term" value="F:transcription coregulator activity"/>
    <property type="evidence" value="ECO:0007669"/>
    <property type="project" value="InterPro"/>
</dbReference>
<dbReference type="Proteomes" id="UP000222542">
    <property type="component" value="Unassembled WGS sequence"/>
</dbReference>
<dbReference type="PANTHER" id="PTHR22536:SF6">
    <property type="entry name" value="MEDIATOR OF RNA POLYMERASE II TRANSCRIPTION SUBUNIT 19A-LIKE"/>
    <property type="match status" value="1"/>
</dbReference>
<dbReference type="AlphaFoldDB" id="A0A2G2YE80"/>
<feature type="compositionally biased region" description="Basic and acidic residues" evidence="5">
    <location>
        <begin position="1"/>
        <end position="18"/>
    </location>
</feature>
<accession>A0A2G2YE80</accession>
<protein>
    <submittedName>
        <fullName evidence="7">26S proteasome non-ATPase regulatory subunit 7 -like protein B</fullName>
    </submittedName>
</protein>
<dbReference type="InterPro" id="IPR019403">
    <property type="entry name" value="Mediator_Med19_met"/>
</dbReference>
<dbReference type="PANTHER" id="PTHR22536">
    <property type="entry name" value="LUNG CANCER METASTASIS-RELATED LCMR1 PROTEIN"/>
    <property type="match status" value="1"/>
</dbReference>
<comment type="subcellular location">
    <subcellularLocation>
        <location evidence="1">Nucleus</location>
    </subcellularLocation>
</comment>
<keyword evidence="2" id="KW-0805">Transcription regulation</keyword>
<dbReference type="GO" id="GO:0045944">
    <property type="term" value="P:positive regulation of transcription by RNA polymerase II"/>
    <property type="evidence" value="ECO:0000318"/>
    <property type="project" value="GO_Central"/>
</dbReference>
<sequence length="547" mass="62761">MYLDDIETRSNLKDKNDDGSSNNDGHIFKIFSKSVKLYKDGYSDVISKKDFYMAQWYVFNNCEEAEPFVEEHKEELLKQGVEDIEEKHREQFPSWFRKKIMQLFNKEKSRSIMKVNPLTMGPDVCGEKSTSCIVNGVRYHIQQHDELCKSQNCGIVVRDLHEKVDIDFYGTITDILELKYVEENSVFLFKCKWFDLLDMLNQLHRDDVEPITIGANVIELEAQIEYKVEVDYDEKDSDQEDDTMRYFFIIALLYLNLEDEVLIEEGGLQTHTLSGVKSVYALPFPDPTYGIALGPRELTGVVDLITYFKLLPHQEFFCKKPFPLLILDTHYLYNVVGDTDIRKGQGMQLDQLIQHTSSVKETNLGIQPFDLDALREAFQLCEKAPIDLPPSKKGIPIIAGKSKSESKDNEKNLSHELCVFYDGKSGSRDSIKMKANAESKQISSKPIEKVIVHPLVLLSIVDHYNRVARDTRKYVVGVFLGTSFKDTVDVTDSYAVPFEEDNRDPILVIIDVQPEELGIPTKVYDVVEKVKENATQQIQNVLVHVPL</sequence>
<evidence type="ECO:0000313" key="7">
    <source>
        <dbReference type="EMBL" id="PHT68045.1"/>
    </source>
</evidence>
<evidence type="ECO:0000256" key="4">
    <source>
        <dbReference type="ARBA" id="ARBA00023242"/>
    </source>
</evidence>
<dbReference type="PROSITE" id="PS50249">
    <property type="entry name" value="MPN"/>
    <property type="match status" value="1"/>
</dbReference>
<dbReference type="STRING" id="4072.A0A2G2YE80"/>
<keyword evidence="4" id="KW-0539">Nucleus</keyword>
<evidence type="ECO:0000256" key="1">
    <source>
        <dbReference type="ARBA" id="ARBA00004123"/>
    </source>
</evidence>
<dbReference type="Gene3D" id="3.40.140.10">
    <property type="entry name" value="Cytidine Deaminase, domain 2"/>
    <property type="match status" value="1"/>
</dbReference>
<name>A0A2G2YE80_CAPAN</name>
<reference evidence="7 8" key="1">
    <citation type="journal article" date="2014" name="Nat. Genet.">
        <title>Genome sequence of the hot pepper provides insights into the evolution of pungency in Capsicum species.</title>
        <authorList>
            <person name="Kim S."/>
            <person name="Park M."/>
            <person name="Yeom S.I."/>
            <person name="Kim Y.M."/>
            <person name="Lee J.M."/>
            <person name="Lee H.A."/>
            <person name="Seo E."/>
            <person name="Choi J."/>
            <person name="Cheong K."/>
            <person name="Kim K.T."/>
            <person name="Jung K."/>
            <person name="Lee G.W."/>
            <person name="Oh S.K."/>
            <person name="Bae C."/>
            <person name="Kim S.B."/>
            <person name="Lee H.Y."/>
            <person name="Kim S.Y."/>
            <person name="Kim M.S."/>
            <person name="Kang B.C."/>
            <person name="Jo Y.D."/>
            <person name="Yang H.B."/>
            <person name="Jeong H.J."/>
            <person name="Kang W.H."/>
            <person name="Kwon J.K."/>
            <person name="Shin C."/>
            <person name="Lim J.Y."/>
            <person name="Park J.H."/>
            <person name="Huh J.H."/>
            <person name="Kim J.S."/>
            <person name="Kim B.D."/>
            <person name="Cohen O."/>
            <person name="Paran I."/>
            <person name="Suh M.C."/>
            <person name="Lee S.B."/>
            <person name="Kim Y.K."/>
            <person name="Shin Y."/>
            <person name="Noh S.J."/>
            <person name="Park J."/>
            <person name="Seo Y.S."/>
            <person name="Kwon S.Y."/>
            <person name="Kim H.A."/>
            <person name="Park J.M."/>
            <person name="Kim H.J."/>
            <person name="Choi S.B."/>
            <person name="Bosland P.W."/>
            <person name="Reeves G."/>
            <person name="Jo S.H."/>
            <person name="Lee B.W."/>
            <person name="Cho H.T."/>
            <person name="Choi H.S."/>
            <person name="Lee M.S."/>
            <person name="Yu Y."/>
            <person name="Do Choi Y."/>
            <person name="Park B.S."/>
            <person name="van Deynze A."/>
            <person name="Ashrafi H."/>
            <person name="Hill T."/>
            <person name="Kim W.T."/>
            <person name="Pai H.S."/>
            <person name="Ahn H.K."/>
            <person name="Yeam I."/>
            <person name="Giovannoni J.J."/>
            <person name="Rose J.K."/>
            <person name="Sorensen I."/>
            <person name="Lee S.J."/>
            <person name="Kim R.W."/>
            <person name="Choi I.Y."/>
            <person name="Choi B.S."/>
            <person name="Lim J.S."/>
            <person name="Lee Y.H."/>
            <person name="Choi D."/>
        </authorList>
    </citation>
    <scope>NUCLEOTIDE SEQUENCE [LARGE SCALE GENOMIC DNA]</scope>
    <source>
        <strain evidence="8">cv. CM334</strain>
    </source>
</reference>
<dbReference type="EMBL" id="AYRZ02000011">
    <property type="protein sequence ID" value="PHT68045.1"/>
    <property type="molecule type" value="Genomic_DNA"/>
</dbReference>
<keyword evidence="8" id="KW-1185">Reference proteome</keyword>
<organism evidence="7 8">
    <name type="scientific">Capsicum annuum</name>
    <name type="common">Capsicum pepper</name>
    <dbReference type="NCBI Taxonomy" id="4072"/>
    <lineage>
        <taxon>Eukaryota</taxon>
        <taxon>Viridiplantae</taxon>
        <taxon>Streptophyta</taxon>
        <taxon>Embryophyta</taxon>
        <taxon>Tracheophyta</taxon>
        <taxon>Spermatophyta</taxon>
        <taxon>Magnoliopsida</taxon>
        <taxon>eudicotyledons</taxon>
        <taxon>Gunneridae</taxon>
        <taxon>Pentapetalae</taxon>
        <taxon>asterids</taxon>
        <taxon>lamiids</taxon>
        <taxon>Solanales</taxon>
        <taxon>Solanaceae</taxon>
        <taxon>Solanoideae</taxon>
        <taxon>Capsiceae</taxon>
        <taxon>Capsicum</taxon>
    </lineage>
</organism>
<dbReference type="GO" id="GO:0000502">
    <property type="term" value="C:proteasome complex"/>
    <property type="evidence" value="ECO:0007669"/>
    <property type="project" value="UniProtKB-KW"/>
</dbReference>
<feature type="region of interest" description="Disordered" evidence="5">
    <location>
        <begin position="1"/>
        <end position="20"/>
    </location>
</feature>
<gene>
    <name evidence="7" type="ORF">T459_27532</name>
</gene>
<evidence type="ECO:0000313" key="8">
    <source>
        <dbReference type="Proteomes" id="UP000222542"/>
    </source>
</evidence>
<dbReference type="GO" id="GO:0008237">
    <property type="term" value="F:metallopeptidase activity"/>
    <property type="evidence" value="ECO:0007669"/>
    <property type="project" value="InterPro"/>
</dbReference>
<keyword evidence="3" id="KW-0804">Transcription</keyword>
<proteinExistence type="predicted"/>
<evidence type="ECO:0000259" key="6">
    <source>
        <dbReference type="PROSITE" id="PS50249"/>
    </source>
</evidence>
<feature type="domain" description="MPN" evidence="6">
    <location>
        <begin position="450"/>
        <end position="547"/>
    </location>
</feature>
<dbReference type="GO" id="GO:0016592">
    <property type="term" value="C:mediator complex"/>
    <property type="evidence" value="ECO:0000318"/>
    <property type="project" value="GO_Central"/>
</dbReference>